<protein>
    <submittedName>
        <fullName evidence="1">Uncharacterized protein</fullName>
    </submittedName>
</protein>
<dbReference type="STRING" id="137265.SAMN05421684_0107"/>
<sequence length="149" mass="16301">MSYDLLFLRRQPEQSWDEALEAAEDYQDFGAGPDKQVWQQVVTRAKLLLGEVEASLTDDGGEISHDRTGIQLSLYADSAEMNVPYGDTGEDATAVLRTMFLLGQVVEEETGLEGYDPQLEQPIRAAAANLDLGAASFEMVARMLSKPSG</sequence>
<organism evidence="1 2">
    <name type="scientific">Asanoa ishikariensis</name>
    <dbReference type="NCBI Taxonomy" id="137265"/>
    <lineage>
        <taxon>Bacteria</taxon>
        <taxon>Bacillati</taxon>
        <taxon>Actinomycetota</taxon>
        <taxon>Actinomycetes</taxon>
        <taxon>Micromonosporales</taxon>
        <taxon>Micromonosporaceae</taxon>
        <taxon>Asanoa</taxon>
    </lineage>
</organism>
<accession>A0A1H3KER9</accession>
<dbReference type="OrthoDB" id="4164936at2"/>
<reference evidence="2" key="1">
    <citation type="submission" date="2016-10" db="EMBL/GenBank/DDBJ databases">
        <authorList>
            <person name="Varghese N."/>
            <person name="Submissions S."/>
        </authorList>
    </citation>
    <scope>NUCLEOTIDE SEQUENCE [LARGE SCALE GENOMIC DNA]</scope>
    <source>
        <strain evidence="2">DSM 44718</strain>
    </source>
</reference>
<dbReference type="AlphaFoldDB" id="A0A1H3KER9"/>
<evidence type="ECO:0000313" key="2">
    <source>
        <dbReference type="Proteomes" id="UP000199632"/>
    </source>
</evidence>
<dbReference type="RefSeq" id="WP_090785948.1">
    <property type="nucleotide sequence ID" value="NZ_BOND01000038.1"/>
</dbReference>
<name>A0A1H3KER9_9ACTN</name>
<evidence type="ECO:0000313" key="1">
    <source>
        <dbReference type="EMBL" id="SDY50691.1"/>
    </source>
</evidence>
<dbReference type="Proteomes" id="UP000199632">
    <property type="component" value="Unassembled WGS sequence"/>
</dbReference>
<keyword evidence="2" id="KW-1185">Reference proteome</keyword>
<gene>
    <name evidence="1" type="ORF">SAMN05421684_0107</name>
</gene>
<proteinExistence type="predicted"/>
<dbReference type="EMBL" id="FNQB01000001">
    <property type="protein sequence ID" value="SDY50691.1"/>
    <property type="molecule type" value="Genomic_DNA"/>
</dbReference>